<evidence type="ECO:0000313" key="13">
    <source>
        <dbReference type="Proteomes" id="UP000694867"/>
    </source>
</evidence>
<feature type="signal peptide" evidence="11">
    <location>
        <begin position="1"/>
        <end position="18"/>
    </location>
</feature>
<evidence type="ECO:0000256" key="4">
    <source>
        <dbReference type="ARBA" id="ARBA00009659"/>
    </source>
</evidence>
<keyword evidence="13" id="KW-1185">Reference proteome</keyword>
<protein>
    <submittedName>
        <fullName evidence="14">Uncharacterized protein LOC100907150</fullName>
    </submittedName>
</protein>
<proteinExistence type="inferred from homology"/>
<accession>A0AAJ6VZH6</accession>
<name>A0AAJ6VZH6_9ACAR</name>
<evidence type="ECO:0000256" key="6">
    <source>
        <dbReference type="ARBA" id="ARBA00022801"/>
    </source>
</evidence>
<comment type="cofactor">
    <cofactor evidence="2">
        <name>Ca(2+)</name>
        <dbReference type="ChEBI" id="CHEBI:29108"/>
    </cofactor>
</comment>
<comment type="similarity">
    <text evidence="4">Belongs to the phospholipase A2 family. Group III subfamily.</text>
</comment>
<feature type="domain" description="Phospholipase A2-like central" evidence="12">
    <location>
        <begin position="124"/>
        <end position="196"/>
    </location>
</feature>
<keyword evidence="10" id="KW-0865">Zymogen</keyword>
<dbReference type="GeneID" id="100907150"/>
<dbReference type="Proteomes" id="UP000694867">
    <property type="component" value="Unplaced"/>
</dbReference>
<dbReference type="GO" id="GO:0016042">
    <property type="term" value="P:lipid catabolic process"/>
    <property type="evidence" value="ECO:0007669"/>
    <property type="project" value="UniProtKB-KW"/>
</dbReference>
<dbReference type="GO" id="GO:0006644">
    <property type="term" value="P:phospholipid metabolic process"/>
    <property type="evidence" value="ECO:0007669"/>
    <property type="project" value="InterPro"/>
</dbReference>
<dbReference type="AlphaFoldDB" id="A0AAJ6VZH6"/>
<dbReference type="Pfam" id="PF05826">
    <property type="entry name" value="Phospholip_A2_2"/>
    <property type="match status" value="1"/>
</dbReference>
<keyword evidence="7" id="KW-0106">Calcium</keyword>
<feature type="chain" id="PRO_5042486705" evidence="11">
    <location>
        <begin position="19"/>
        <end position="241"/>
    </location>
</feature>
<comment type="catalytic activity">
    <reaction evidence="1">
        <text>a 1,2-diacyl-sn-glycero-3-phosphocholine + H2O = a 1-acyl-sn-glycero-3-phosphocholine + a fatty acid + H(+)</text>
        <dbReference type="Rhea" id="RHEA:15801"/>
        <dbReference type="ChEBI" id="CHEBI:15377"/>
        <dbReference type="ChEBI" id="CHEBI:15378"/>
        <dbReference type="ChEBI" id="CHEBI:28868"/>
        <dbReference type="ChEBI" id="CHEBI:57643"/>
        <dbReference type="ChEBI" id="CHEBI:58168"/>
        <dbReference type="EC" id="3.1.1.4"/>
    </reaction>
</comment>
<evidence type="ECO:0000256" key="5">
    <source>
        <dbReference type="ARBA" id="ARBA00022525"/>
    </source>
</evidence>
<dbReference type="PANTHER" id="PTHR12253">
    <property type="entry name" value="RH14732P"/>
    <property type="match status" value="1"/>
</dbReference>
<evidence type="ECO:0000256" key="10">
    <source>
        <dbReference type="ARBA" id="ARBA00023145"/>
    </source>
</evidence>
<dbReference type="RefSeq" id="XP_003746478.1">
    <property type="nucleotide sequence ID" value="XM_003746430.2"/>
</dbReference>
<evidence type="ECO:0000313" key="14">
    <source>
        <dbReference type="RefSeq" id="XP_003746478.1"/>
    </source>
</evidence>
<evidence type="ECO:0000259" key="12">
    <source>
        <dbReference type="Pfam" id="PF05826"/>
    </source>
</evidence>
<dbReference type="GO" id="GO:0005576">
    <property type="term" value="C:extracellular region"/>
    <property type="evidence" value="ECO:0007669"/>
    <property type="project" value="UniProtKB-SubCell"/>
</dbReference>
<reference evidence="14" key="1">
    <citation type="submission" date="2025-08" db="UniProtKB">
        <authorList>
            <consortium name="RefSeq"/>
        </authorList>
    </citation>
    <scope>IDENTIFICATION</scope>
</reference>
<evidence type="ECO:0000256" key="11">
    <source>
        <dbReference type="SAM" id="SignalP"/>
    </source>
</evidence>
<dbReference type="GO" id="GO:0004623">
    <property type="term" value="F:phospholipase A2 activity"/>
    <property type="evidence" value="ECO:0007669"/>
    <property type="project" value="UniProtKB-EC"/>
</dbReference>
<evidence type="ECO:0000256" key="3">
    <source>
        <dbReference type="ARBA" id="ARBA00004613"/>
    </source>
</evidence>
<organism evidence="13 14">
    <name type="scientific">Galendromus occidentalis</name>
    <name type="common">western predatory mite</name>
    <dbReference type="NCBI Taxonomy" id="34638"/>
    <lineage>
        <taxon>Eukaryota</taxon>
        <taxon>Metazoa</taxon>
        <taxon>Ecdysozoa</taxon>
        <taxon>Arthropoda</taxon>
        <taxon>Chelicerata</taxon>
        <taxon>Arachnida</taxon>
        <taxon>Acari</taxon>
        <taxon>Parasitiformes</taxon>
        <taxon>Mesostigmata</taxon>
        <taxon>Gamasina</taxon>
        <taxon>Phytoseioidea</taxon>
        <taxon>Phytoseiidae</taxon>
        <taxon>Typhlodrominae</taxon>
        <taxon>Galendromus</taxon>
    </lineage>
</organism>
<evidence type="ECO:0000256" key="8">
    <source>
        <dbReference type="ARBA" id="ARBA00022963"/>
    </source>
</evidence>
<keyword evidence="5" id="KW-0964">Secreted</keyword>
<dbReference type="KEGG" id="goe:100907150"/>
<dbReference type="Gene3D" id="1.20.90.10">
    <property type="entry name" value="Phospholipase A2 domain"/>
    <property type="match status" value="1"/>
</dbReference>
<evidence type="ECO:0000256" key="2">
    <source>
        <dbReference type="ARBA" id="ARBA00001913"/>
    </source>
</evidence>
<gene>
    <name evidence="14" type="primary">LOC100907150</name>
</gene>
<keyword evidence="8" id="KW-0442">Lipid degradation</keyword>
<evidence type="ECO:0000256" key="9">
    <source>
        <dbReference type="ARBA" id="ARBA00023098"/>
    </source>
</evidence>
<dbReference type="InterPro" id="IPR036444">
    <property type="entry name" value="PLipase_A2_dom_sf"/>
</dbReference>
<dbReference type="InterPro" id="IPR016090">
    <property type="entry name" value="PLA2-like_dom"/>
</dbReference>
<keyword evidence="11" id="KW-0732">Signal</keyword>
<dbReference type="SUPFAM" id="SSF48619">
    <property type="entry name" value="Phospholipase A2, PLA2"/>
    <property type="match status" value="1"/>
</dbReference>
<evidence type="ECO:0000256" key="7">
    <source>
        <dbReference type="ARBA" id="ARBA00022837"/>
    </source>
</evidence>
<keyword evidence="6" id="KW-0378">Hydrolase</keyword>
<comment type="subcellular location">
    <subcellularLocation>
        <location evidence="3">Secreted</location>
    </subcellularLocation>
</comment>
<sequence length="241" mass="26519">MIRQILVCILCSLHQTRSLGFSREAHGSREWFRKPNGLSILKPNGTRVVTSGVIVGEVVHDEAGRIINCRFTELRDRAERDFLYKKLGRKAEVIEFEGMITLIRKCGEVVASSQVFPRFANPLLPGTLWCGPGDAAENYGALGLVRGPDACCRDHDLCPIRALPGETTTSKGPNQYTISDCRCDRALKQCLKRSLKVEKGLAAGVVSRIVKIGLGECFAEDGSVTSSTFRFFDILRQTGGD</sequence>
<dbReference type="InterPro" id="IPR033113">
    <property type="entry name" value="PLA2_histidine"/>
</dbReference>
<keyword evidence="9" id="KW-0443">Lipid metabolism</keyword>
<evidence type="ECO:0000256" key="1">
    <source>
        <dbReference type="ARBA" id="ARBA00001604"/>
    </source>
</evidence>
<dbReference type="GO" id="GO:0050482">
    <property type="term" value="P:arachidonate secretion"/>
    <property type="evidence" value="ECO:0007669"/>
    <property type="project" value="InterPro"/>
</dbReference>
<dbReference type="PROSITE" id="PS00118">
    <property type="entry name" value="PA2_HIS"/>
    <property type="match status" value="1"/>
</dbReference>